<protein>
    <submittedName>
        <fullName evidence="6">Aspartic proteinase CDR1</fullName>
    </submittedName>
</protein>
<name>A0AAW2MBF9_9LAMI</name>
<keyword evidence="4" id="KW-0732">Signal</keyword>
<dbReference type="GO" id="GO:0006508">
    <property type="term" value="P:proteolysis"/>
    <property type="evidence" value="ECO:0007669"/>
    <property type="project" value="UniProtKB-KW"/>
</dbReference>
<organism evidence="6">
    <name type="scientific">Sesamum calycinum</name>
    <dbReference type="NCBI Taxonomy" id="2727403"/>
    <lineage>
        <taxon>Eukaryota</taxon>
        <taxon>Viridiplantae</taxon>
        <taxon>Streptophyta</taxon>
        <taxon>Embryophyta</taxon>
        <taxon>Tracheophyta</taxon>
        <taxon>Spermatophyta</taxon>
        <taxon>Magnoliopsida</taxon>
        <taxon>eudicotyledons</taxon>
        <taxon>Gunneridae</taxon>
        <taxon>Pentapetalae</taxon>
        <taxon>asterids</taxon>
        <taxon>lamiids</taxon>
        <taxon>Lamiales</taxon>
        <taxon>Pedaliaceae</taxon>
        <taxon>Sesamum</taxon>
    </lineage>
</organism>
<evidence type="ECO:0000313" key="6">
    <source>
        <dbReference type="EMBL" id="KAL0328408.1"/>
    </source>
</evidence>
<feature type="domain" description="Peptidase A1" evidence="5">
    <location>
        <begin position="92"/>
        <end position="552"/>
    </location>
</feature>
<comment type="similarity">
    <text evidence="1">Belongs to the peptidase A1 family.</text>
</comment>
<feature type="signal peptide" evidence="4">
    <location>
        <begin position="1"/>
        <end position="24"/>
    </location>
</feature>
<evidence type="ECO:0000256" key="1">
    <source>
        <dbReference type="ARBA" id="ARBA00007447"/>
    </source>
</evidence>
<keyword evidence="2" id="KW-0645">Protease</keyword>
<reference evidence="6" key="1">
    <citation type="submission" date="2020-06" db="EMBL/GenBank/DDBJ databases">
        <authorList>
            <person name="Li T."/>
            <person name="Hu X."/>
            <person name="Zhang T."/>
            <person name="Song X."/>
            <person name="Zhang H."/>
            <person name="Dai N."/>
            <person name="Sheng W."/>
            <person name="Hou X."/>
            <person name="Wei L."/>
        </authorList>
    </citation>
    <scope>NUCLEOTIDE SEQUENCE</scope>
    <source>
        <strain evidence="6">KEN8</strain>
        <tissue evidence="6">Leaf</tissue>
    </source>
</reference>
<dbReference type="InterPro" id="IPR051708">
    <property type="entry name" value="Plant_Aspart_Prot_A1"/>
</dbReference>
<evidence type="ECO:0000256" key="4">
    <source>
        <dbReference type="SAM" id="SignalP"/>
    </source>
</evidence>
<dbReference type="InterPro" id="IPR021109">
    <property type="entry name" value="Peptidase_aspartic_dom_sf"/>
</dbReference>
<comment type="caution">
    <text evidence="6">The sequence shown here is derived from an EMBL/GenBank/DDBJ whole genome shotgun (WGS) entry which is preliminary data.</text>
</comment>
<dbReference type="Pfam" id="PF14541">
    <property type="entry name" value="TAXi_C"/>
    <property type="match status" value="2"/>
</dbReference>
<dbReference type="GO" id="GO:0008233">
    <property type="term" value="F:peptidase activity"/>
    <property type="evidence" value="ECO:0007669"/>
    <property type="project" value="UniProtKB-KW"/>
</dbReference>
<evidence type="ECO:0000256" key="3">
    <source>
        <dbReference type="ARBA" id="ARBA00022801"/>
    </source>
</evidence>
<dbReference type="PROSITE" id="PS51767">
    <property type="entry name" value="PEPTIDASE_A1"/>
    <property type="match status" value="1"/>
</dbReference>
<dbReference type="InterPro" id="IPR033121">
    <property type="entry name" value="PEPTIDASE_A1"/>
</dbReference>
<dbReference type="InterPro" id="IPR032799">
    <property type="entry name" value="TAXi_C"/>
</dbReference>
<accession>A0AAW2MBF9</accession>
<reference evidence="6" key="2">
    <citation type="journal article" date="2024" name="Plant">
        <title>Genomic evolution and insights into agronomic trait innovations of Sesamum species.</title>
        <authorList>
            <person name="Miao H."/>
            <person name="Wang L."/>
            <person name="Qu L."/>
            <person name="Liu H."/>
            <person name="Sun Y."/>
            <person name="Le M."/>
            <person name="Wang Q."/>
            <person name="Wei S."/>
            <person name="Zheng Y."/>
            <person name="Lin W."/>
            <person name="Duan Y."/>
            <person name="Cao H."/>
            <person name="Xiong S."/>
            <person name="Wang X."/>
            <person name="Wei L."/>
            <person name="Li C."/>
            <person name="Ma Q."/>
            <person name="Ju M."/>
            <person name="Zhao R."/>
            <person name="Li G."/>
            <person name="Mu C."/>
            <person name="Tian Q."/>
            <person name="Mei H."/>
            <person name="Zhang T."/>
            <person name="Gao T."/>
            <person name="Zhang H."/>
        </authorList>
    </citation>
    <scope>NUCLEOTIDE SEQUENCE</scope>
    <source>
        <strain evidence="6">KEN8</strain>
    </source>
</reference>
<evidence type="ECO:0000256" key="2">
    <source>
        <dbReference type="ARBA" id="ARBA00022670"/>
    </source>
</evidence>
<dbReference type="GO" id="GO:0005576">
    <property type="term" value="C:extracellular region"/>
    <property type="evidence" value="ECO:0007669"/>
    <property type="project" value="TreeGrafter"/>
</dbReference>
<gene>
    <name evidence="6" type="ORF">Scaly_2273400</name>
</gene>
<keyword evidence="3" id="KW-0378">Hydrolase</keyword>
<dbReference type="Gene3D" id="2.40.70.10">
    <property type="entry name" value="Acid Proteases"/>
    <property type="match status" value="4"/>
</dbReference>
<dbReference type="PANTHER" id="PTHR47967">
    <property type="entry name" value="OS07G0603500 PROTEIN-RELATED"/>
    <property type="match status" value="1"/>
</dbReference>
<sequence>MALACLKTFPLEVLFLLTLFQVAALESTGFSLKLFPWDSPNSPFYHPNLTQTLKIQMMVISSNATAFSRLPGNGTVYANAIQIPVKNQALRYTVKIRIGSPATEVTLLLDTGSGPIWTLCQQSKYYFNPKKSRTYKALPFKNNGVRTFSNMIFGCSSRSPIFSGILGLDKLPVSLISQVRNEVQGRYSYCLHDGDSYLRFGNDIPRVGKDAKTTTILYPDQPTLFLDLKDISVDQKRLGLSPVLFSYEQGGFFVDTGAQFTVIKKQAYDKVIEAFANYYNGRLKRVNGKAYHLDLCYKHISTLKSYASMTFHLEGADYVTMNLYVVPQPGILCIGLIPGECCIQHGECYKPEETNDLKFIIASRKWDWSKFFMPEFFSSFGLSHCSTEHQEKFRYSVDVKIGTPGNVVKLLLDTDISIGGQRLGLSPSLFSLKNGGVFMDTGIQYTVLTRKAYDKVNRSFQRYFKGKLKKIDGIHQNLQPCYKLTPGFNDYPTMTFHFDGADYEAEYTHVKDESSRVTCTAVLPGKRTIIGALQQWNTRFMFDINKNLLKFYRDDCAG</sequence>
<dbReference type="AlphaFoldDB" id="A0AAW2MBF9"/>
<dbReference type="Pfam" id="PF14543">
    <property type="entry name" value="TAXi_N"/>
    <property type="match status" value="1"/>
</dbReference>
<feature type="chain" id="PRO_5044025279" evidence="4">
    <location>
        <begin position="25"/>
        <end position="558"/>
    </location>
</feature>
<proteinExistence type="inferred from homology"/>
<evidence type="ECO:0000259" key="5">
    <source>
        <dbReference type="PROSITE" id="PS51767"/>
    </source>
</evidence>
<dbReference type="EMBL" id="JACGWM010000014">
    <property type="protein sequence ID" value="KAL0328408.1"/>
    <property type="molecule type" value="Genomic_DNA"/>
</dbReference>
<dbReference type="PANTHER" id="PTHR47967:SF123">
    <property type="entry name" value="ASPARTIC PROTEINASE NEPENTHESIN-1-LIKE"/>
    <property type="match status" value="1"/>
</dbReference>
<dbReference type="InterPro" id="IPR032861">
    <property type="entry name" value="TAXi_N"/>
</dbReference>
<dbReference type="SUPFAM" id="SSF50630">
    <property type="entry name" value="Acid proteases"/>
    <property type="match status" value="2"/>
</dbReference>